<comment type="subcellular location">
    <subcellularLocation>
        <location evidence="2">Membrane</location>
        <topology evidence="2">Multi-pass membrane protein</topology>
    </subcellularLocation>
</comment>
<comment type="cofactor">
    <cofactor evidence="1">
        <name>Zn(2+)</name>
        <dbReference type="ChEBI" id="CHEBI:29105"/>
    </cofactor>
</comment>
<feature type="domain" description="CBS" evidence="13">
    <location>
        <begin position="192"/>
        <end position="251"/>
    </location>
</feature>
<dbReference type="PANTHER" id="PTHR39188">
    <property type="entry name" value="MEMBRANE-ASSOCIATED ZINC METALLOPROTEASE M50B"/>
    <property type="match status" value="1"/>
</dbReference>
<dbReference type="Pfam" id="PF00571">
    <property type="entry name" value="CBS"/>
    <property type="match status" value="2"/>
</dbReference>
<evidence type="ECO:0000256" key="11">
    <source>
        <dbReference type="ARBA" id="ARBA00023136"/>
    </source>
</evidence>
<dbReference type="InterPro" id="IPR000644">
    <property type="entry name" value="CBS_dom"/>
</dbReference>
<keyword evidence="4" id="KW-0645">Protease</keyword>
<keyword evidence="10" id="KW-0482">Metalloprotease</keyword>
<keyword evidence="5 12" id="KW-0812">Transmembrane</keyword>
<evidence type="ECO:0000256" key="5">
    <source>
        <dbReference type="ARBA" id="ARBA00022692"/>
    </source>
</evidence>
<keyword evidence="6" id="KW-0479">Metal-binding</keyword>
<comment type="caution">
    <text evidence="14">The sequence shown here is derived from an EMBL/GenBank/DDBJ whole genome shotgun (WGS) entry which is preliminary data.</text>
</comment>
<dbReference type="PANTHER" id="PTHR39188:SF3">
    <property type="entry name" value="STAGE IV SPORULATION PROTEIN FB"/>
    <property type="match status" value="1"/>
</dbReference>
<dbReference type="SUPFAM" id="SSF54631">
    <property type="entry name" value="CBS-domain pair"/>
    <property type="match status" value="1"/>
</dbReference>
<feature type="transmembrane region" description="Helical" evidence="12">
    <location>
        <begin position="20"/>
        <end position="42"/>
    </location>
</feature>
<evidence type="ECO:0000256" key="2">
    <source>
        <dbReference type="ARBA" id="ARBA00004141"/>
    </source>
</evidence>
<evidence type="ECO:0000259" key="13">
    <source>
        <dbReference type="PROSITE" id="PS51371"/>
    </source>
</evidence>
<dbReference type="AlphaFoldDB" id="X1EUJ7"/>
<evidence type="ECO:0000256" key="6">
    <source>
        <dbReference type="ARBA" id="ARBA00022723"/>
    </source>
</evidence>
<dbReference type="EMBL" id="BARU01000454">
    <property type="protein sequence ID" value="GAH20854.1"/>
    <property type="molecule type" value="Genomic_DNA"/>
</dbReference>
<feature type="non-terminal residue" evidence="14">
    <location>
        <position position="1"/>
    </location>
</feature>
<evidence type="ECO:0000256" key="7">
    <source>
        <dbReference type="ARBA" id="ARBA00022801"/>
    </source>
</evidence>
<dbReference type="Gene3D" id="3.10.580.10">
    <property type="entry name" value="CBS-domain"/>
    <property type="match status" value="1"/>
</dbReference>
<dbReference type="GO" id="GO:0006508">
    <property type="term" value="P:proteolysis"/>
    <property type="evidence" value="ECO:0007669"/>
    <property type="project" value="UniProtKB-KW"/>
</dbReference>
<evidence type="ECO:0000256" key="10">
    <source>
        <dbReference type="ARBA" id="ARBA00023049"/>
    </source>
</evidence>
<keyword evidence="8" id="KW-0862">Zinc</keyword>
<dbReference type="PROSITE" id="PS51371">
    <property type="entry name" value="CBS"/>
    <property type="match status" value="1"/>
</dbReference>
<sequence length="251" mass="28185">FFLLHLLVQGVSEPAMAMAFWLAQVNVILAVFNLIPGFPLDGGRVLRSLLWRFSGDYNRSTRIATRVGQGVGYLFILGGIVMFVLLPGQWFSGLWLAFIGWFLSTMASVSYRQAQWQGVLQGVTASEMMTSDCPVIASNVTINRLVQEYIFSRGHRSFLVSDEGELKGILTLQNIKSVAQPDWEATQVRDIMTPVEKLKIAYPDQDALGILEQMNENDINQMPVVNEGRVIGLIARDSLIRFLRTRSELEK</sequence>
<protein>
    <recommendedName>
        <fullName evidence="13">CBS domain-containing protein</fullName>
    </recommendedName>
</protein>
<evidence type="ECO:0000256" key="8">
    <source>
        <dbReference type="ARBA" id="ARBA00022833"/>
    </source>
</evidence>
<dbReference type="GO" id="GO:0016020">
    <property type="term" value="C:membrane"/>
    <property type="evidence" value="ECO:0007669"/>
    <property type="project" value="UniProtKB-SubCell"/>
</dbReference>
<keyword evidence="7" id="KW-0378">Hydrolase</keyword>
<reference evidence="14" key="1">
    <citation type="journal article" date="2014" name="Front. Microbiol.">
        <title>High frequency of phylogenetically diverse reductive dehalogenase-homologous genes in deep subseafloor sedimentary metagenomes.</title>
        <authorList>
            <person name="Kawai M."/>
            <person name="Futagami T."/>
            <person name="Toyoda A."/>
            <person name="Takaki Y."/>
            <person name="Nishi S."/>
            <person name="Hori S."/>
            <person name="Arai W."/>
            <person name="Tsubouchi T."/>
            <person name="Morono Y."/>
            <person name="Uchiyama I."/>
            <person name="Ito T."/>
            <person name="Fujiyama A."/>
            <person name="Inagaki F."/>
            <person name="Takami H."/>
        </authorList>
    </citation>
    <scope>NUCLEOTIDE SEQUENCE</scope>
    <source>
        <strain evidence="14">Expedition CK06-06</strain>
    </source>
</reference>
<dbReference type="GO" id="GO:0046872">
    <property type="term" value="F:metal ion binding"/>
    <property type="evidence" value="ECO:0007669"/>
    <property type="project" value="UniProtKB-KW"/>
</dbReference>
<evidence type="ECO:0000256" key="4">
    <source>
        <dbReference type="ARBA" id="ARBA00022670"/>
    </source>
</evidence>
<name>X1EUJ7_9ZZZZ</name>
<evidence type="ECO:0000256" key="1">
    <source>
        <dbReference type="ARBA" id="ARBA00001947"/>
    </source>
</evidence>
<evidence type="ECO:0000256" key="12">
    <source>
        <dbReference type="SAM" id="Phobius"/>
    </source>
</evidence>
<evidence type="ECO:0000256" key="3">
    <source>
        <dbReference type="ARBA" id="ARBA00007931"/>
    </source>
</evidence>
<evidence type="ECO:0000313" key="14">
    <source>
        <dbReference type="EMBL" id="GAH20854.1"/>
    </source>
</evidence>
<feature type="transmembrane region" description="Helical" evidence="12">
    <location>
        <begin position="92"/>
        <end position="111"/>
    </location>
</feature>
<evidence type="ECO:0000256" key="9">
    <source>
        <dbReference type="ARBA" id="ARBA00022989"/>
    </source>
</evidence>
<accession>X1EUJ7</accession>
<dbReference type="InterPro" id="IPR046342">
    <property type="entry name" value="CBS_dom_sf"/>
</dbReference>
<dbReference type="SMART" id="SM00116">
    <property type="entry name" value="CBS"/>
    <property type="match status" value="2"/>
</dbReference>
<proteinExistence type="inferred from homology"/>
<dbReference type="GO" id="GO:0008237">
    <property type="term" value="F:metallopeptidase activity"/>
    <property type="evidence" value="ECO:0007669"/>
    <property type="project" value="UniProtKB-KW"/>
</dbReference>
<dbReference type="Pfam" id="PF02163">
    <property type="entry name" value="Peptidase_M50"/>
    <property type="match status" value="1"/>
</dbReference>
<keyword evidence="9 12" id="KW-1133">Transmembrane helix</keyword>
<gene>
    <name evidence="14" type="ORF">S03H2_01526</name>
</gene>
<keyword evidence="11 12" id="KW-0472">Membrane</keyword>
<organism evidence="14">
    <name type="scientific">marine sediment metagenome</name>
    <dbReference type="NCBI Taxonomy" id="412755"/>
    <lineage>
        <taxon>unclassified sequences</taxon>
        <taxon>metagenomes</taxon>
        <taxon>ecological metagenomes</taxon>
    </lineage>
</organism>
<comment type="similarity">
    <text evidence="3">Belongs to the peptidase M50B family.</text>
</comment>
<dbReference type="InterPro" id="IPR008915">
    <property type="entry name" value="Peptidase_M50"/>
</dbReference>
<feature type="transmembrane region" description="Helical" evidence="12">
    <location>
        <begin position="63"/>
        <end position="86"/>
    </location>
</feature>